<dbReference type="Proteomes" id="UP000658320">
    <property type="component" value="Unassembled WGS sequence"/>
</dbReference>
<reference evidence="1" key="2">
    <citation type="submission" date="2020-09" db="EMBL/GenBank/DDBJ databases">
        <authorList>
            <person name="Sun Q."/>
            <person name="Ohkuma M."/>
        </authorList>
    </citation>
    <scope>NUCLEOTIDE SEQUENCE</scope>
    <source>
        <strain evidence="1">JCM 4346</strain>
    </source>
</reference>
<accession>A0A918L001</accession>
<comment type="caution">
    <text evidence="1">The sequence shown here is derived from an EMBL/GenBank/DDBJ whole genome shotgun (WGS) entry which is preliminary data.</text>
</comment>
<proteinExistence type="predicted"/>
<evidence type="ECO:0000313" key="2">
    <source>
        <dbReference type="Proteomes" id="UP000658320"/>
    </source>
</evidence>
<dbReference type="RefSeq" id="WP_189944097.1">
    <property type="nucleotide sequence ID" value="NZ_BMSX01000041.1"/>
</dbReference>
<dbReference type="AlphaFoldDB" id="A0A918L001"/>
<evidence type="ECO:0000313" key="1">
    <source>
        <dbReference type="EMBL" id="GGR61499.1"/>
    </source>
</evidence>
<keyword evidence="2" id="KW-1185">Reference proteome</keyword>
<sequence length="65" mass="6830">MATYTVTGRSGGGTSLIQIHIAGIYQDEEVVPELDVIASVKAYVVTLPGVVQAVAQKQELVTTNV</sequence>
<organism evidence="1 2">
    <name type="scientific">Streptomyces aurantiogriseus</name>
    <dbReference type="NCBI Taxonomy" id="66870"/>
    <lineage>
        <taxon>Bacteria</taxon>
        <taxon>Bacillati</taxon>
        <taxon>Actinomycetota</taxon>
        <taxon>Actinomycetes</taxon>
        <taxon>Kitasatosporales</taxon>
        <taxon>Streptomycetaceae</taxon>
        <taxon>Streptomyces</taxon>
    </lineage>
</organism>
<gene>
    <name evidence="1" type="ORF">GCM10010251_92940</name>
</gene>
<protein>
    <submittedName>
        <fullName evidence="1">Uncharacterized protein</fullName>
    </submittedName>
</protein>
<reference evidence="1" key="1">
    <citation type="journal article" date="2014" name="Int. J. Syst. Evol. Microbiol.">
        <title>Complete genome sequence of Corynebacterium casei LMG S-19264T (=DSM 44701T), isolated from a smear-ripened cheese.</title>
        <authorList>
            <consortium name="US DOE Joint Genome Institute (JGI-PGF)"/>
            <person name="Walter F."/>
            <person name="Albersmeier A."/>
            <person name="Kalinowski J."/>
            <person name="Ruckert C."/>
        </authorList>
    </citation>
    <scope>NUCLEOTIDE SEQUENCE</scope>
    <source>
        <strain evidence="1">JCM 4346</strain>
    </source>
</reference>
<name>A0A918L001_9ACTN</name>
<dbReference type="EMBL" id="BMSX01000041">
    <property type="protein sequence ID" value="GGR61499.1"/>
    <property type="molecule type" value="Genomic_DNA"/>
</dbReference>